<evidence type="ECO:0000313" key="3">
    <source>
        <dbReference type="EMBL" id="KAK1752118.1"/>
    </source>
</evidence>
<dbReference type="AlphaFoldDB" id="A0AAJ0B807"/>
<dbReference type="Proteomes" id="UP001239445">
    <property type="component" value="Unassembled WGS sequence"/>
</dbReference>
<accession>A0AAJ0B807</accession>
<keyword evidence="2" id="KW-0732">Signal</keyword>
<feature type="chain" id="PRO_5042591391" evidence="2">
    <location>
        <begin position="26"/>
        <end position="205"/>
    </location>
</feature>
<comment type="caution">
    <text evidence="3">The sequence shown here is derived from an EMBL/GenBank/DDBJ whole genome shotgun (WGS) entry which is preliminary data.</text>
</comment>
<dbReference type="EMBL" id="MU839840">
    <property type="protein sequence ID" value="KAK1752118.1"/>
    <property type="molecule type" value="Genomic_DNA"/>
</dbReference>
<feature type="signal peptide" evidence="2">
    <location>
        <begin position="1"/>
        <end position="25"/>
    </location>
</feature>
<proteinExistence type="predicted"/>
<evidence type="ECO:0000256" key="2">
    <source>
        <dbReference type="SAM" id="SignalP"/>
    </source>
</evidence>
<name>A0AAJ0B807_9PEZI</name>
<evidence type="ECO:0000313" key="4">
    <source>
        <dbReference type="Proteomes" id="UP001239445"/>
    </source>
</evidence>
<dbReference type="PANTHER" id="PTHR40640:SF1">
    <property type="entry name" value="ANCHORED GLYCOPROTEIN, PUTATIVE (AFU_ORTHOLOGUE AFUA_8G04860)-RELATED"/>
    <property type="match status" value="1"/>
</dbReference>
<feature type="compositionally biased region" description="Gly residues" evidence="1">
    <location>
        <begin position="148"/>
        <end position="159"/>
    </location>
</feature>
<feature type="compositionally biased region" description="Low complexity" evidence="1">
    <location>
        <begin position="160"/>
        <end position="186"/>
    </location>
</feature>
<protein>
    <submittedName>
        <fullName evidence="3">Uncharacterized protein</fullName>
    </submittedName>
</protein>
<feature type="region of interest" description="Disordered" evidence="1">
    <location>
        <begin position="148"/>
        <end position="186"/>
    </location>
</feature>
<sequence length="205" mass="20238">MQPTHPSWRPLALALLSLSVSPSLAQSTSTKSLILPGIFETAIEASLVTASASTTTYVLTCPPSIPATKCVLEGGVSFTEAGSTSVHWEQTFSGDTIKADCTFSGDNAYFTVVNGEGDEMTTTGVQRNYKTLAVPVTITAGLDGVGAGQSAGPGSGSGSAGTPTATGTAATGTAASSSSRSAAGPRATGDVVFAGVVAALGAVML</sequence>
<organism evidence="3 4">
    <name type="scientific">Echria macrotheca</name>
    <dbReference type="NCBI Taxonomy" id="438768"/>
    <lineage>
        <taxon>Eukaryota</taxon>
        <taxon>Fungi</taxon>
        <taxon>Dikarya</taxon>
        <taxon>Ascomycota</taxon>
        <taxon>Pezizomycotina</taxon>
        <taxon>Sordariomycetes</taxon>
        <taxon>Sordariomycetidae</taxon>
        <taxon>Sordariales</taxon>
        <taxon>Schizotheciaceae</taxon>
        <taxon>Echria</taxon>
    </lineage>
</organism>
<keyword evidence="4" id="KW-1185">Reference proteome</keyword>
<dbReference type="PANTHER" id="PTHR40640">
    <property type="entry name" value="ANCHORED GLYCOPROTEIN, PUTATIVE (AFU_ORTHOLOGUE AFUA_8G04860)-RELATED"/>
    <property type="match status" value="1"/>
</dbReference>
<gene>
    <name evidence="3" type="ORF">QBC47DRAFT_389735</name>
</gene>
<evidence type="ECO:0000256" key="1">
    <source>
        <dbReference type="SAM" id="MobiDB-lite"/>
    </source>
</evidence>
<reference evidence="3" key="1">
    <citation type="submission" date="2023-06" db="EMBL/GenBank/DDBJ databases">
        <title>Genome-scale phylogeny and comparative genomics of the fungal order Sordariales.</title>
        <authorList>
            <consortium name="Lawrence Berkeley National Laboratory"/>
            <person name="Hensen N."/>
            <person name="Bonometti L."/>
            <person name="Westerberg I."/>
            <person name="Brannstrom I.O."/>
            <person name="Guillou S."/>
            <person name="Cros-Aarteil S."/>
            <person name="Calhoun S."/>
            <person name="Haridas S."/>
            <person name="Kuo A."/>
            <person name="Mondo S."/>
            <person name="Pangilinan J."/>
            <person name="Riley R."/>
            <person name="Labutti K."/>
            <person name="Andreopoulos B."/>
            <person name="Lipzen A."/>
            <person name="Chen C."/>
            <person name="Yanf M."/>
            <person name="Daum C."/>
            <person name="Ng V."/>
            <person name="Clum A."/>
            <person name="Steindorff A."/>
            <person name="Ohm R."/>
            <person name="Martin F."/>
            <person name="Silar P."/>
            <person name="Natvig D."/>
            <person name="Lalanne C."/>
            <person name="Gautier V."/>
            <person name="Ament-Velasquez S.L."/>
            <person name="Kruys A."/>
            <person name="Hutchinson M.I."/>
            <person name="Powell A.J."/>
            <person name="Barry K."/>
            <person name="Miller A.N."/>
            <person name="Grigoriev I.V."/>
            <person name="Debuchy R."/>
            <person name="Gladieux P."/>
            <person name="Thoren M.H."/>
            <person name="Johannesson H."/>
        </authorList>
    </citation>
    <scope>NUCLEOTIDE SEQUENCE</scope>
    <source>
        <strain evidence="3">PSN4</strain>
    </source>
</reference>